<gene>
    <name evidence="1" type="ORF">B1A_21900</name>
</gene>
<evidence type="ECO:0000313" key="1">
    <source>
        <dbReference type="EMBL" id="EQD26357.1"/>
    </source>
</evidence>
<name>T0Y318_9ZZZZ</name>
<accession>T0Y318</accession>
<dbReference type="InterPro" id="IPR036388">
    <property type="entry name" value="WH-like_DNA-bd_sf"/>
</dbReference>
<dbReference type="Gene3D" id="1.10.10.10">
    <property type="entry name" value="Winged helix-like DNA-binding domain superfamily/Winged helix DNA-binding domain"/>
    <property type="match status" value="1"/>
</dbReference>
<feature type="non-terminal residue" evidence="1">
    <location>
        <position position="75"/>
    </location>
</feature>
<comment type="caution">
    <text evidence="1">The sequence shown here is derived from an EMBL/GenBank/DDBJ whole genome shotgun (WGS) entry which is preliminary data.</text>
</comment>
<organism evidence="1">
    <name type="scientific">mine drainage metagenome</name>
    <dbReference type="NCBI Taxonomy" id="410659"/>
    <lineage>
        <taxon>unclassified sequences</taxon>
        <taxon>metagenomes</taxon>
        <taxon>ecological metagenomes</taxon>
    </lineage>
</organism>
<dbReference type="SUPFAM" id="SSF46785">
    <property type="entry name" value="Winged helix' DNA-binding domain"/>
    <property type="match status" value="1"/>
</dbReference>
<protein>
    <submittedName>
        <fullName evidence="1">MarR family transcriptional regulator</fullName>
    </submittedName>
</protein>
<reference evidence="1" key="1">
    <citation type="submission" date="2013-08" db="EMBL/GenBank/DDBJ databases">
        <authorList>
            <person name="Mendez C."/>
            <person name="Richter M."/>
            <person name="Ferrer M."/>
            <person name="Sanchez J."/>
        </authorList>
    </citation>
    <scope>NUCLEOTIDE SEQUENCE</scope>
</reference>
<sequence length="75" mass="8392">MQSPRPDPNRLQPSPETLAAWQAFLQAHTVVTRVLERELVAAQGLPLAEYDVLFQLSTAPQGRLRMAQLADRVLL</sequence>
<dbReference type="InterPro" id="IPR036390">
    <property type="entry name" value="WH_DNA-bd_sf"/>
</dbReference>
<dbReference type="AlphaFoldDB" id="T0Y318"/>
<dbReference type="EMBL" id="AUZX01016191">
    <property type="protein sequence ID" value="EQD26357.1"/>
    <property type="molecule type" value="Genomic_DNA"/>
</dbReference>
<proteinExistence type="predicted"/>
<reference evidence="1" key="2">
    <citation type="journal article" date="2014" name="ISME J.">
        <title>Microbial stratification in low pH oxic and suboxic macroscopic growths along an acid mine drainage.</title>
        <authorList>
            <person name="Mendez-Garcia C."/>
            <person name="Mesa V."/>
            <person name="Sprenger R.R."/>
            <person name="Richter M."/>
            <person name="Diez M.S."/>
            <person name="Solano J."/>
            <person name="Bargiela R."/>
            <person name="Golyshina O.V."/>
            <person name="Manteca A."/>
            <person name="Ramos J.L."/>
            <person name="Gallego J.R."/>
            <person name="Llorente I."/>
            <person name="Martins Dos Santos V.A."/>
            <person name="Jensen O.N."/>
            <person name="Pelaez A.I."/>
            <person name="Sanchez J."/>
            <person name="Ferrer M."/>
        </authorList>
    </citation>
    <scope>NUCLEOTIDE SEQUENCE</scope>
</reference>